<protein>
    <recommendedName>
        <fullName evidence="2">DUF3108 domain-containing protein</fullName>
    </recommendedName>
</protein>
<evidence type="ECO:0008006" key="2">
    <source>
        <dbReference type="Google" id="ProtNLM"/>
    </source>
</evidence>
<evidence type="ECO:0000313" key="1">
    <source>
        <dbReference type="EMBL" id="MPL78376.1"/>
    </source>
</evidence>
<reference evidence="1" key="1">
    <citation type="submission" date="2019-08" db="EMBL/GenBank/DDBJ databases">
        <authorList>
            <person name="Kucharzyk K."/>
            <person name="Murdoch R.W."/>
            <person name="Higgins S."/>
            <person name="Loffler F."/>
        </authorList>
    </citation>
    <scope>NUCLEOTIDE SEQUENCE</scope>
</reference>
<name>A0A644UHA8_9ZZZZ</name>
<sequence>MVKRLLILICLLSVPIASFSQQSNCPPPRAGSLSDLPFQDGEVLLYSLSYNWGGVVSSVAEGSSKLKFNNSGAAGPHFHAIVEGKTYRFYDLFFKVRDYYESKFFPGNMRPFYFHRNVQEGKYRMKNHITFLPDNQIRSLTQKYDNPQKDTLLKGSLCTYDIVTMFYYARTLDYRNDSPGKIYPVSFVIDDDIFDISIRYIGKEVKRIPGFGTFNTAKFAVKLIAGTVFKGDKEMILWISDDENKIPLGFEVEIIIGKLFGTLKSTENLKFPMKSKITHK</sequence>
<dbReference type="Pfam" id="PF11306">
    <property type="entry name" value="DUF3108"/>
    <property type="match status" value="1"/>
</dbReference>
<proteinExistence type="predicted"/>
<dbReference type="InterPro" id="IPR021457">
    <property type="entry name" value="DUF3108"/>
</dbReference>
<dbReference type="AlphaFoldDB" id="A0A644UHA8"/>
<organism evidence="1">
    <name type="scientific">bioreactor metagenome</name>
    <dbReference type="NCBI Taxonomy" id="1076179"/>
    <lineage>
        <taxon>unclassified sequences</taxon>
        <taxon>metagenomes</taxon>
        <taxon>ecological metagenomes</taxon>
    </lineage>
</organism>
<accession>A0A644UHA8</accession>
<dbReference type="EMBL" id="VSSQ01000115">
    <property type="protein sequence ID" value="MPL78376.1"/>
    <property type="molecule type" value="Genomic_DNA"/>
</dbReference>
<comment type="caution">
    <text evidence="1">The sequence shown here is derived from an EMBL/GenBank/DDBJ whole genome shotgun (WGS) entry which is preliminary data.</text>
</comment>
<gene>
    <name evidence="1" type="ORF">SDC9_24240</name>
</gene>